<dbReference type="PROSITE" id="PS00061">
    <property type="entry name" value="ADH_SHORT"/>
    <property type="match status" value="1"/>
</dbReference>
<dbReference type="PRINTS" id="PR00081">
    <property type="entry name" value="GDHRDH"/>
</dbReference>
<evidence type="ECO:0000313" key="6">
    <source>
        <dbReference type="Proteomes" id="UP000239290"/>
    </source>
</evidence>
<dbReference type="GO" id="GO:0016616">
    <property type="term" value="F:oxidoreductase activity, acting on the CH-OH group of donors, NAD or NADP as acceptor"/>
    <property type="evidence" value="ECO:0007669"/>
    <property type="project" value="TreeGrafter"/>
</dbReference>
<dbReference type="InterPro" id="IPR036291">
    <property type="entry name" value="NAD(P)-bd_dom_sf"/>
</dbReference>
<dbReference type="RefSeq" id="WP_009479033.1">
    <property type="nucleotide sequence ID" value="NZ_PUIO01000004.1"/>
</dbReference>
<dbReference type="PRINTS" id="PR00080">
    <property type="entry name" value="SDRFAMILY"/>
</dbReference>
<keyword evidence="3" id="KW-0520">NAD</keyword>
<dbReference type="PANTHER" id="PTHR42760">
    <property type="entry name" value="SHORT-CHAIN DEHYDROGENASES/REDUCTASES FAMILY MEMBER"/>
    <property type="match status" value="1"/>
</dbReference>
<keyword evidence="2" id="KW-0560">Oxidoreductase</keyword>
<dbReference type="PANTHER" id="PTHR42760:SF133">
    <property type="entry name" value="3-OXOACYL-[ACYL-CARRIER-PROTEIN] REDUCTASE"/>
    <property type="match status" value="1"/>
</dbReference>
<evidence type="ECO:0000256" key="4">
    <source>
        <dbReference type="RuleBase" id="RU000363"/>
    </source>
</evidence>
<evidence type="ECO:0000256" key="3">
    <source>
        <dbReference type="ARBA" id="ARBA00023027"/>
    </source>
</evidence>
<dbReference type="EMBL" id="PUIO01000004">
    <property type="protein sequence ID" value="PQP26008.1"/>
    <property type="molecule type" value="Genomic_DNA"/>
</dbReference>
<evidence type="ECO:0000256" key="2">
    <source>
        <dbReference type="ARBA" id="ARBA00023002"/>
    </source>
</evidence>
<dbReference type="AlphaFoldDB" id="A0A2S8JG18"/>
<dbReference type="InterPro" id="IPR020904">
    <property type="entry name" value="Sc_DH/Rdtase_CS"/>
</dbReference>
<dbReference type="Gene3D" id="3.40.50.720">
    <property type="entry name" value="NAD(P)-binding Rossmann-like Domain"/>
    <property type="match status" value="1"/>
</dbReference>
<dbReference type="FunFam" id="3.40.50.720:FF:000084">
    <property type="entry name" value="Short-chain dehydrogenase reductase"/>
    <property type="match status" value="1"/>
</dbReference>
<gene>
    <name evidence="5" type="ORF">C5613_03980</name>
</gene>
<sequence>MEDFEGRVALITGGARGQGRSHAVALAERGADIVLCDRCEDSPAVNYPLATAADLGETAELVRATGRRCITAEADTADRAAMDALIAEAESEFGRIDVAVANAGVSVAAPVQSLTQEQWSEAIGSNLTGVFNTVGAVAPGMIRRGYGRIITISSMLGRAGNTNMAAYAASKWGVIGLTKSAALDLAPHGITVNAIAPGNISTPMIHNDALYRMMRPDLEAPAAEDVEPVFRSLHAQPVAWLDAAEITRVVLFLAAEGSAHISGIVLPVDAGNAARGL</sequence>
<dbReference type="InterPro" id="IPR023985">
    <property type="entry name" value="SDR_subfam_1"/>
</dbReference>
<organism evidence="5 6">
    <name type="scientific">Rhodococcus opacus</name>
    <name type="common">Nocardia opaca</name>
    <dbReference type="NCBI Taxonomy" id="37919"/>
    <lineage>
        <taxon>Bacteria</taxon>
        <taxon>Bacillati</taxon>
        <taxon>Actinomycetota</taxon>
        <taxon>Actinomycetes</taxon>
        <taxon>Mycobacteriales</taxon>
        <taxon>Nocardiaceae</taxon>
        <taxon>Rhodococcus</taxon>
    </lineage>
</organism>
<accession>A0A2S8JG18</accession>
<name>A0A2S8JG18_RHOOP</name>
<comment type="caution">
    <text evidence="5">The sequence shown here is derived from an EMBL/GenBank/DDBJ whole genome shotgun (WGS) entry which is preliminary data.</text>
</comment>
<evidence type="ECO:0000313" key="5">
    <source>
        <dbReference type="EMBL" id="PQP26008.1"/>
    </source>
</evidence>
<reference evidence="6" key="1">
    <citation type="submission" date="2018-02" db="EMBL/GenBank/DDBJ databases">
        <title>Draft genome sequencing of Rhodococcus opacus KU647198.</title>
        <authorList>
            <person name="Zheng B.-X."/>
        </authorList>
    </citation>
    <scope>NUCLEOTIDE SEQUENCE [LARGE SCALE GENOMIC DNA]</scope>
    <source>
        <strain evidence="6">04-OD7</strain>
    </source>
</reference>
<dbReference type="Pfam" id="PF00106">
    <property type="entry name" value="adh_short"/>
    <property type="match status" value="1"/>
</dbReference>
<protein>
    <submittedName>
        <fullName evidence="5">NAD(P)-dependent oxidoreductase</fullName>
    </submittedName>
</protein>
<dbReference type="SUPFAM" id="SSF51735">
    <property type="entry name" value="NAD(P)-binding Rossmann-fold domains"/>
    <property type="match status" value="1"/>
</dbReference>
<dbReference type="InterPro" id="IPR002347">
    <property type="entry name" value="SDR_fam"/>
</dbReference>
<dbReference type="NCBIfam" id="TIGR03971">
    <property type="entry name" value="SDR_subfam_1"/>
    <property type="match status" value="1"/>
</dbReference>
<evidence type="ECO:0000256" key="1">
    <source>
        <dbReference type="ARBA" id="ARBA00006484"/>
    </source>
</evidence>
<dbReference type="Proteomes" id="UP000239290">
    <property type="component" value="Unassembled WGS sequence"/>
</dbReference>
<proteinExistence type="inferred from homology"/>
<comment type="similarity">
    <text evidence="1 4">Belongs to the short-chain dehydrogenases/reductases (SDR) family.</text>
</comment>